<sequence>MPTRFRLLPNASISNSILDRLPSEASVALMSPFSIDELIQTSARCPTASSPGIDDLPYEVLSLIFRT</sequence>
<gene>
    <name evidence="1" type="ORF">G6F51_014510</name>
</gene>
<comment type="caution">
    <text evidence="1">The sequence shown here is derived from an EMBL/GenBank/DDBJ whole genome shotgun (WGS) entry which is preliminary data.</text>
</comment>
<dbReference type="Proteomes" id="UP000717996">
    <property type="component" value="Unassembled WGS sequence"/>
</dbReference>
<evidence type="ECO:0000313" key="1">
    <source>
        <dbReference type="EMBL" id="KAG1523498.1"/>
    </source>
</evidence>
<proteinExistence type="predicted"/>
<reference evidence="1" key="1">
    <citation type="journal article" date="2020" name="Microb. Genom.">
        <title>Genetic diversity of clinical and environmental Mucorales isolates obtained from an investigation of mucormycosis cases among solid organ transplant recipients.</title>
        <authorList>
            <person name="Nguyen M.H."/>
            <person name="Kaul D."/>
            <person name="Muto C."/>
            <person name="Cheng S.J."/>
            <person name="Richter R.A."/>
            <person name="Bruno V.M."/>
            <person name="Liu G."/>
            <person name="Beyhan S."/>
            <person name="Sundermann A.J."/>
            <person name="Mounaud S."/>
            <person name="Pasculle A.W."/>
            <person name="Nierman W.C."/>
            <person name="Driscoll E."/>
            <person name="Cumbie R."/>
            <person name="Clancy C.J."/>
            <person name="Dupont C.L."/>
        </authorList>
    </citation>
    <scope>NUCLEOTIDE SEQUENCE</scope>
    <source>
        <strain evidence="1">GL16</strain>
    </source>
</reference>
<name>A0A9P6XM76_RHIOR</name>
<accession>A0A9P6XM76</accession>
<dbReference type="EMBL" id="JAANIT010011321">
    <property type="protein sequence ID" value="KAG1523498.1"/>
    <property type="molecule type" value="Genomic_DNA"/>
</dbReference>
<organism evidence="1 2">
    <name type="scientific">Rhizopus oryzae</name>
    <name type="common">Mucormycosis agent</name>
    <name type="synonym">Rhizopus arrhizus var. delemar</name>
    <dbReference type="NCBI Taxonomy" id="64495"/>
    <lineage>
        <taxon>Eukaryota</taxon>
        <taxon>Fungi</taxon>
        <taxon>Fungi incertae sedis</taxon>
        <taxon>Mucoromycota</taxon>
        <taxon>Mucoromycotina</taxon>
        <taxon>Mucoromycetes</taxon>
        <taxon>Mucorales</taxon>
        <taxon>Mucorineae</taxon>
        <taxon>Rhizopodaceae</taxon>
        <taxon>Rhizopus</taxon>
    </lineage>
</organism>
<evidence type="ECO:0000313" key="2">
    <source>
        <dbReference type="Proteomes" id="UP000717996"/>
    </source>
</evidence>
<dbReference type="AlphaFoldDB" id="A0A9P6XM76"/>
<protein>
    <submittedName>
        <fullName evidence="1">Uncharacterized protein</fullName>
    </submittedName>
</protein>